<dbReference type="RefSeq" id="WP_187079126.1">
    <property type="nucleotide sequence ID" value="NZ_JACORT010000018.1"/>
</dbReference>
<name>A0A923MYC4_9BURK</name>
<sequence length="174" mass="19552">MAPEQLEKSLREHLRSCANPLKSLGAADVLRIATEHWASTHIDGVWPNEGDGLVAYFELLDRGRGLDYEFGVNRILRTGERSPESWEWPQGFKLRLSVGFKTTLEIFQLKPAVAAFDCWNKQQVQDFISAVEGSPSFQIVSSYRQRNSGISFAECPVPPGPPRHPTKELTWAIA</sequence>
<organism evidence="1 2">
    <name type="scientific">Ramlibacter cellulosilyticus</name>
    <dbReference type="NCBI Taxonomy" id="2764187"/>
    <lineage>
        <taxon>Bacteria</taxon>
        <taxon>Pseudomonadati</taxon>
        <taxon>Pseudomonadota</taxon>
        <taxon>Betaproteobacteria</taxon>
        <taxon>Burkholderiales</taxon>
        <taxon>Comamonadaceae</taxon>
        <taxon>Ramlibacter</taxon>
    </lineage>
</organism>
<dbReference type="Proteomes" id="UP000608513">
    <property type="component" value="Unassembled WGS sequence"/>
</dbReference>
<dbReference type="AlphaFoldDB" id="A0A923MYC4"/>
<proteinExistence type="predicted"/>
<accession>A0A923MYC4</accession>
<gene>
    <name evidence="1" type="ORF">H8N03_25805</name>
</gene>
<comment type="caution">
    <text evidence="1">The sequence shown here is derived from an EMBL/GenBank/DDBJ whole genome shotgun (WGS) entry which is preliminary data.</text>
</comment>
<reference evidence="1" key="1">
    <citation type="submission" date="2020-08" db="EMBL/GenBank/DDBJ databases">
        <title>Ramlibacter sp. USB13 16S ribosomal RNA gene genome sequencing and assembly.</title>
        <authorList>
            <person name="Kang M."/>
        </authorList>
    </citation>
    <scope>NUCLEOTIDE SEQUENCE</scope>
    <source>
        <strain evidence="1">USB13</strain>
    </source>
</reference>
<protein>
    <submittedName>
        <fullName evidence="1">Uncharacterized protein</fullName>
    </submittedName>
</protein>
<keyword evidence="2" id="KW-1185">Reference proteome</keyword>
<dbReference type="EMBL" id="JACORT010000018">
    <property type="protein sequence ID" value="MBC5786379.1"/>
    <property type="molecule type" value="Genomic_DNA"/>
</dbReference>
<evidence type="ECO:0000313" key="1">
    <source>
        <dbReference type="EMBL" id="MBC5786379.1"/>
    </source>
</evidence>
<evidence type="ECO:0000313" key="2">
    <source>
        <dbReference type="Proteomes" id="UP000608513"/>
    </source>
</evidence>